<evidence type="ECO:0000313" key="3">
    <source>
        <dbReference type="Proteomes" id="UP000256964"/>
    </source>
</evidence>
<proteinExistence type="predicted"/>
<organism evidence="2 3">
    <name type="scientific">Lentinus brumalis</name>
    <dbReference type="NCBI Taxonomy" id="2498619"/>
    <lineage>
        <taxon>Eukaryota</taxon>
        <taxon>Fungi</taxon>
        <taxon>Dikarya</taxon>
        <taxon>Basidiomycota</taxon>
        <taxon>Agaricomycotina</taxon>
        <taxon>Agaricomycetes</taxon>
        <taxon>Polyporales</taxon>
        <taxon>Polyporaceae</taxon>
        <taxon>Lentinus</taxon>
    </lineage>
</organism>
<keyword evidence="3" id="KW-1185">Reference proteome</keyword>
<dbReference type="OrthoDB" id="2734101at2759"/>
<evidence type="ECO:0000256" key="1">
    <source>
        <dbReference type="SAM" id="SignalP"/>
    </source>
</evidence>
<dbReference type="EMBL" id="KZ857400">
    <property type="protein sequence ID" value="RDX50212.1"/>
    <property type="molecule type" value="Genomic_DNA"/>
</dbReference>
<feature type="signal peptide" evidence="1">
    <location>
        <begin position="1"/>
        <end position="16"/>
    </location>
</feature>
<accession>A0A371DCL9</accession>
<keyword evidence="1" id="KW-0732">Signal</keyword>
<name>A0A371DCL9_9APHY</name>
<dbReference type="InterPro" id="IPR045469">
    <property type="entry name" value="Nis1"/>
</dbReference>
<dbReference type="AlphaFoldDB" id="A0A371DCL9"/>
<protein>
    <recommendedName>
        <fullName evidence="4">Phosphatidylglycerol/phosphatidylinositol transfer protein</fullName>
    </recommendedName>
</protein>
<dbReference type="Pfam" id="PF19271">
    <property type="entry name" value="Nis1"/>
    <property type="match status" value="1"/>
</dbReference>
<reference evidence="2 3" key="1">
    <citation type="journal article" date="2018" name="Biotechnol. Biofuels">
        <title>Integrative visual omics of the white-rot fungus Polyporus brumalis exposes the biotechnological potential of its oxidative enzymes for delignifying raw plant biomass.</title>
        <authorList>
            <person name="Miyauchi S."/>
            <person name="Rancon A."/>
            <person name="Drula E."/>
            <person name="Hage H."/>
            <person name="Chaduli D."/>
            <person name="Favel A."/>
            <person name="Grisel S."/>
            <person name="Henrissat B."/>
            <person name="Herpoel-Gimbert I."/>
            <person name="Ruiz-Duenas F.J."/>
            <person name="Chevret D."/>
            <person name="Hainaut M."/>
            <person name="Lin J."/>
            <person name="Wang M."/>
            <person name="Pangilinan J."/>
            <person name="Lipzen A."/>
            <person name="Lesage-Meessen L."/>
            <person name="Navarro D."/>
            <person name="Riley R."/>
            <person name="Grigoriev I.V."/>
            <person name="Zhou S."/>
            <person name="Raouche S."/>
            <person name="Rosso M.N."/>
        </authorList>
    </citation>
    <scope>NUCLEOTIDE SEQUENCE [LARGE SCALE GENOMIC DNA]</scope>
    <source>
        <strain evidence="2 3">BRFM 1820</strain>
    </source>
</reference>
<gene>
    <name evidence="2" type="ORF">OH76DRAFT_1555756</name>
</gene>
<feature type="chain" id="PRO_5016884609" description="Phosphatidylglycerol/phosphatidylinositol transfer protein" evidence="1">
    <location>
        <begin position="17"/>
        <end position="169"/>
    </location>
</feature>
<evidence type="ECO:0008006" key="4">
    <source>
        <dbReference type="Google" id="ProtNLM"/>
    </source>
</evidence>
<dbReference type="Proteomes" id="UP000256964">
    <property type="component" value="Unassembled WGS sequence"/>
</dbReference>
<evidence type="ECO:0000313" key="2">
    <source>
        <dbReference type="EMBL" id="RDX50212.1"/>
    </source>
</evidence>
<sequence>MKSIIALATLAASALAQSVNIGAPADMSTVTPGNNITVQVNRPVGVPHTPFNPTRPAPPRLTAIQNTLTGSEEVAIAIGLFPCSGADGQPASCAGTNTTGVLGTVLYNGPYEPQYADGAPSLPPHQNFSIQVPATFKSGQVSLGVAHFALVGASMMPIYEFVNTTLVVQ</sequence>